<feature type="transmembrane region" description="Helical" evidence="2">
    <location>
        <begin position="493"/>
        <end position="513"/>
    </location>
</feature>
<dbReference type="OrthoDB" id="343201at2157"/>
<gene>
    <name evidence="3" type="ORF">C482_20531</name>
</gene>
<evidence type="ECO:0000256" key="1">
    <source>
        <dbReference type="SAM" id="MobiDB-lite"/>
    </source>
</evidence>
<accession>M0A3E0</accession>
<keyword evidence="2" id="KW-0812">Transmembrane</keyword>
<name>M0A3E0_9EURY</name>
<feature type="region of interest" description="Disordered" evidence="1">
    <location>
        <begin position="169"/>
        <end position="253"/>
    </location>
</feature>
<organism evidence="3 4">
    <name type="scientific">Natrialba chahannaoensis JCM 10990</name>
    <dbReference type="NCBI Taxonomy" id="1227492"/>
    <lineage>
        <taxon>Archaea</taxon>
        <taxon>Methanobacteriati</taxon>
        <taxon>Methanobacteriota</taxon>
        <taxon>Stenosarchaea group</taxon>
        <taxon>Halobacteria</taxon>
        <taxon>Halobacteriales</taxon>
        <taxon>Natrialbaceae</taxon>
        <taxon>Natrialba</taxon>
    </lineage>
</organism>
<dbReference type="EMBL" id="AOIN01000100">
    <property type="protein sequence ID" value="ELY93099.1"/>
    <property type="molecule type" value="Genomic_DNA"/>
</dbReference>
<evidence type="ECO:0000256" key="2">
    <source>
        <dbReference type="SAM" id="Phobius"/>
    </source>
</evidence>
<dbReference type="Proteomes" id="UP000011693">
    <property type="component" value="Unassembled WGS sequence"/>
</dbReference>
<evidence type="ECO:0000313" key="4">
    <source>
        <dbReference type="Proteomes" id="UP000011693"/>
    </source>
</evidence>
<keyword evidence="2" id="KW-0472">Membrane</keyword>
<feature type="compositionally biased region" description="Low complexity" evidence="1">
    <location>
        <begin position="127"/>
        <end position="137"/>
    </location>
</feature>
<protein>
    <submittedName>
        <fullName evidence="3">Uncharacterized protein</fullName>
    </submittedName>
</protein>
<feature type="region of interest" description="Disordered" evidence="1">
    <location>
        <begin position="115"/>
        <end position="154"/>
    </location>
</feature>
<feature type="transmembrane region" description="Helical" evidence="2">
    <location>
        <begin position="461"/>
        <end position="481"/>
    </location>
</feature>
<dbReference type="PATRIC" id="fig|1227492.4.peg.4091"/>
<reference evidence="3 4" key="1">
    <citation type="journal article" date="2014" name="PLoS Genet.">
        <title>Phylogenetically driven sequencing of extremely halophilic archaea reveals strategies for static and dynamic osmo-response.</title>
        <authorList>
            <person name="Becker E.A."/>
            <person name="Seitzer P.M."/>
            <person name="Tritt A."/>
            <person name="Larsen D."/>
            <person name="Krusor M."/>
            <person name="Yao A.I."/>
            <person name="Wu D."/>
            <person name="Madern D."/>
            <person name="Eisen J.A."/>
            <person name="Darling A.E."/>
            <person name="Facciotti M.T."/>
        </authorList>
    </citation>
    <scope>NUCLEOTIDE SEQUENCE [LARGE SCALE GENOMIC DNA]</scope>
    <source>
        <strain evidence="3 4">JCM 10990</strain>
    </source>
</reference>
<feature type="transmembrane region" description="Helical" evidence="2">
    <location>
        <begin position="581"/>
        <end position="600"/>
    </location>
</feature>
<feature type="compositionally biased region" description="Low complexity" evidence="1">
    <location>
        <begin position="192"/>
        <end position="201"/>
    </location>
</feature>
<keyword evidence="2" id="KW-1133">Transmembrane helix</keyword>
<feature type="compositionally biased region" description="Acidic residues" evidence="1">
    <location>
        <begin position="203"/>
        <end position="212"/>
    </location>
</feature>
<evidence type="ECO:0000313" key="3">
    <source>
        <dbReference type="EMBL" id="ELY93099.1"/>
    </source>
</evidence>
<feature type="transmembrane region" description="Helical" evidence="2">
    <location>
        <begin position="550"/>
        <end position="569"/>
    </location>
</feature>
<sequence>MRRSIVIGTILLVATVLLIGGPSLLFSPSTSDVAPETEDKPTPEIISFDDSDSGFWPYLNAREAHEQRSPLNVVVRGETETIVQLLTAYGGGDWEETDHDHFDTDDLVGFAQNESTTDDQIEPDSPAESTQEAATTETETETETETAVGSQTDTEMEATLNGELDADTDAEQESGAASGPYPDSHTAPNSSTTAQAETTAENDVGETSEDGDSSTGVERTEGTEPTETEPSNESEAGHEHALRPVSPTDIPWSQADGATRFAYLDPGPDDQAYWTTETLQLEDGEYYGYRYHIRLYESPNPDDQWVVMQTHSEHFDWFTLRHRVDGVEGAQSRLEQDLMAIPGVDQQEDLQRIYLDNSGPSDADGWATKVDLTFSPALVVPLLLGMLLHRRTGWRLGGGTLRSRGWLGLSSIDPVERSRDDGDLPPQGIAARISAELDNHLTERDRERLAAAGGRIEARHLILTGTILTIILGVRILGIAFDRTFSFMTVHMIAASLYPIIALGLPVGTYVIASGLERRLDAALAASGSLAVAIWLDYSLLGVDVLPLDVVVQRMLVVVALGLIAGGAARRATRESRFNDMLLVGASTWVLVLVGTLFGYL</sequence>
<proteinExistence type="predicted"/>
<comment type="caution">
    <text evidence="3">The sequence shown here is derived from an EMBL/GenBank/DDBJ whole genome shotgun (WGS) entry which is preliminary data.</text>
</comment>
<dbReference type="AlphaFoldDB" id="M0A3E0"/>
<dbReference type="RefSeq" id="WP_006169659.1">
    <property type="nucleotide sequence ID" value="NZ_AOIN01000100.1"/>
</dbReference>
<dbReference type="STRING" id="1227492.C482_20531"/>
<keyword evidence="4" id="KW-1185">Reference proteome</keyword>